<dbReference type="Proteomes" id="UP000789702">
    <property type="component" value="Unassembled WGS sequence"/>
</dbReference>
<dbReference type="EMBL" id="CAJVPU010004459">
    <property type="protein sequence ID" value="CAG8533358.1"/>
    <property type="molecule type" value="Genomic_DNA"/>
</dbReference>
<proteinExistence type="predicted"/>
<keyword evidence="2" id="KW-1185">Reference proteome</keyword>
<name>A0ACA9LP66_9GLOM</name>
<gene>
    <name evidence="1" type="ORF">DHETER_LOCUS4467</name>
</gene>
<comment type="caution">
    <text evidence="1">The sequence shown here is derived from an EMBL/GenBank/DDBJ whole genome shotgun (WGS) entry which is preliminary data.</text>
</comment>
<accession>A0ACA9LP66</accession>
<protein>
    <submittedName>
        <fullName evidence="1">13963_t:CDS:1</fullName>
    </submittedName>
</protein>
<evidence type="ECO:0000313" key="2">
    <source>
        <dbReference type="Proteomes" id="UP000789702"/>
    </source>
</evidence>
<reference evidence="1" key="1">
    <citation type="submission" date="2021-06" db="EMBL/GenBank/DDBJ databases">
        <authorList>
            <person name="Kallberg Y."/>
            <person name="Tangrot J."/>
            <person name="Rosling A."/>
        </authorList>
    </citation>
    <scope>NUCLEOTIDE SEQUENCE</scope>
    <source>
        <strain evidence="1">IL203A</strain>
    </source>
</reference>
<evidence type="ECO:0000313" key="1">
    <source>
        <dbReference type="EMBL" id="CAG8533358.1"/>
    </source>
</evidence>
<organism evidence="1 2">
    <name type="scientific">Dentiscutata heterogama</name>
    <dbReference type="NCBI Taxonomy" id="1316150"/>
    <lineage>
        <taxon>Eukaryota</taxon>
        <taxon>Fungi</taxon>
        <taxon>Fungi incertae sedis</taxon>
        <taxon>Mucoromycota</taxon>
        <taxon>Glomeromycotina</taxon>
        <taxon>Glomeromycetes</taxon>
        <taxon>Diversisporales</taxon>
        <taxon>Gigasporaceae</taxon>
        <taxon>Dentiscutata</taxon>
    </lineage>
</organism>
<sequence length="294" mass="34498">LVQILSFYPQTLNSQISYYNHPKLDDWVRNILFNYDKVRFRRTLRISKSTFFTLVNQIQNHSVFHSNANNMQTDIQIQLAATLFHLGSLSTIWAISAQFGIAESTFHLFIDRVITAIRSLRSEYIKWPQGDFKKEVSEEFQKMQGFPLIIGAIDSSHIPFFEASSRINKDVYFSRKYQYGIHLQRIVNHKGLFINYDIGWPASVHDAKVFQNSNIYKQSTNFFEREEYLLGDSAYPLHSFIMIPIKEETEYNDDAIEIQPEEDSELVNQILDEPNLVQKEYTKVKHQNLLEIVL</sequence>
<feature type="non-terminal residue" evidence="1">
    <location>
        <position position="1"/>
    </location>
</feature>